<feature type="domain" description="Glycosyltransferase Maf N-terminal" evidence="2">
    <location>
        <begin position="32"/>
        <end position="246"/>
    </location>
</feature>
<proteinExistence type="predicted"/>
<dbReference type="PANTHER" id="PTHR41786">
    <property type="entry name" value="MOTILITY ACCESSORY FACTOR MAF"/>
    <property type="match status" value="1"/>
</dbReference>
<evidence type="ECO:0000313" key="3">
    <source>
        <dbReference type="EMBL" id="MER2492170.1"/>
    </source>
</evidence>
<feature type="domain" description="6-hydroxymethylpterin diphosphokinase MptE-like" evidence="1">
    <location>
        <begin position="567"/>
        <end position="723"/>
    </location>
</feature>
<organism evidence="3 4">
    <name type="scientific">Catenovulum sediminis</name>
    <dbReference type="NCBI Taxonomy" id="1740262"/>
    <lineage>
        <taxon>Bacteria</taxon>
        <taxon>Pseudomonadati</taxon>
        <taxon>Pseudomonadota</taxon>
        <taxon>Gammaproteobacteria</taxon>
        <taxon>Alteromonadales</taxon>
        <taxon>Alteromonadaceae</taxon>
        <taxon>Catenovulum</taxon>
    </lineage>
</organism>
<sequence length="1196" mass="137608">MLKDIRLHIEPDEEKQSEIEAELAADIQRQHSRNIQAFSYHIPSLLSFVQNIRTSNISLFCNRFGQKNIVDYGNGRTLYGLDPKAEIHQQFNAFCRFPQYVALNETLENQSSNIALKKATKLEDLPHYQTYLERSALPKEIDVLVVLGLGMGQHIVELLNSRNIKHLAIYEPELQYFQCSVMAIDWELILDTAKSKGTAIYLQIGKDGRDLLADVSELNQHFPFDGFYLYPHYHHPVFDSLAVSLRDFGWQKCMAQGINYQQQQADNYLPIWTQSIDLTNLASIPDAGMPDTDRKTDGKTDSVFAKNIAAFKKYYPQIAKEFSDYQPNNWLPVVNQEQQINLIEKKSLTSWHGDNPKQECEQNFENFCRYPNKDGLVLGYKGTKLKHYLHYQFVAETEKILEEIEEEAGNLPQDIKSLIVFGVGTGYQLECLFNHHQVENLFICEPNRDFFYASLYSIDWAQYLKQIDESGGRLYLNIGDDGTHLFRDLLNQFYSIGPYILANTYFYQSYYNSNLVAAIAQLREQLQVVISMGEYYDHARYGIAHTTETIARGYPFLIQEADKKLSYQDKEVPIFLVGNGPSLDQSIETIKEWKAQAIIVSCGTALMPLYKNGIVPDFHAEIEQNRSTFDWICRIGDFDYLKQISLISCNGIHPDTCDLFKDVYLAFKEGESSTVSAIEVIGKGLYEELQFAFPTVANFALNIFTKMGFNQVYLFGIDLGFYDKTKHHSTQSGYYKENGEQMYDYEAKNNTSMVVPGNFRPTVFTKHEFKVSKTILEQTLAQRKVDCFNCSDGALIVGSQALKVELVLLNVNVAIKAKGLHAIKNLAFKGKPSFSDYRLLFESRFDNRSLLTELSVFLAKCKNVTKPFYSTEELVEEQKKLLFTSYNHGKSLLFYLMYGTVNYANAVFTKLSNANTSKEKLEKINRTWECFLVDVIEQTSKNYNIYDYCTSLTPYRETTILRNHASNKNSIAHIDDENDRYYISSVLDSIYPQEYMKPNDSSVIDEVWVFREHSQLQDKLANLSLGGRKLIGCTDPNMLSSGRLTDLFIDKKNISYFYWLGNIEGNIDAFYNGDYPFVHVRRMNFIPKFLLGLGEVLLYLPKYQFVNSTLMQKEQFLSSLVDSLSHVQSYIEYPDYIAIPKDSYTLADIELDQAGNRGRIHTTRVDFNSLVGADFRKSQADEILNAIQFGKRWQRF</sequence>
<dbReference type="Pfam" id="PF01973">
    <property type="entry name" value="MptE-like"/>
    <property type="match status" value="1"/>
</dbReference>
<evidence type="ECO:0000259" key="2">
    <source>
        <dbReference type="Pfam" id="PF20157"/>
    </source>
</evidence>
<accession>A0ABV1RHG9</accession>
<dbReference type="EMBL" id="JBELOE010000200">
    <property type="protein sequence ID" value="MER2492170.1"/>
    <property type="molecule type" value="Genomic_DNA"/>
</dbReference>
<dbReference type="PANTHER" id="PTHR41786:SF1">
    <property type="entry name" value="6-HYDROXYMETHYLPTERIN DIPHOSPHOKINASE MPTE-LIKE DOMAIN-CONTAINING PROTEIN"/>
    <property type="match status" value="1"/>
</dbReference>
<comment type="caution">
    <text evidence="3">The sequence shown here is derived from an EMBL/GenBank/DDBJ whole genome shotgun (WGS) entry which is preliminary data.</text>
</comment>
<dbReference type="Proteomes" id="UP001467690">
    <property type="component" value="Unassembled WGS sequence"/>
</dbReference>
<dbReference type="RefSeq" id="WP_350401671.1">
    <property type="nucleotide sequence ID" value="NZ_JBELOE010000200.1"/>
</dbReference>
<reference evidence="3 4" key="1">
    <citation type="submission" date="2024-06" db="EMBL/GenBank/DDBJ databases">
        <authorList>
            <person name="Chen R.Y."/>
        </authorList>
    </citation>
    <scope>NUCLEOTIDE SEQUENCE [LARGE SCALE GENOMIC DNA]</scope>
    <source>
        <strain evidence="3 4">D2</strain>
    </source>
</reference>
<keyword evidence="4" id="KW-1185">Reference proteome</keyword>
<evidence type="ECO:0000313" key="4">
    <source>
        <dbReference type="Proteomes" id="UP001467690"/>
    </source>
</evidence>
<gene>
    <name evidence="3" type="ORF">ABS311_09780</name>
</gene>
<dbReference type="InterPro" id="IPR002826">
    <property type="entry name" value="MptE-like"/>
</dbReference>
<protein>
    <submittedName>
        <fullName evidence="3">6-hydroxymethylpterin diphosphokinase MptE-like protein</fullName>
    </submittedName>
</protein>
<dbReference type="InterPro" id="IPR045376">
    <property type="entry name" value="Maf_N"/>
</dbReference>
<feature type="domain" description="Glycosyltransferase Maf N-terminal" evidence="2">
    <location>
        <begin position="304"/>
        <end position="531"/>
    </location>
</feature>
<evidence type="ECO:0000259" key="1">
    <source>
        <dbReference type="Pfam" id="PF01973"/>
    </source>
</evidence>
<dbReference type="Pfam" id="PF20157">
    <property type="entry name" value="Maf_flag10_N"/>
    <property type="match status" value="2"/>
</dbReference>
<dbReference type="Gene3D" id="3.90.1480.10">
    <property type="entry name" value="Alpha-2,3-sialyltransferase"/>
    <property type="match status" value="1"/>
</dbReference>
<name>A0ABV1RHG9_9ALTE</name>